<dbReference type="SMART" id="SM00173">
    <property type="entry name" value="RAS"/>
    <property type="match status" value="1"/>
</dbReference>
<feature type="compositionally biased region" description="Polar residues" evidence="10">
    <location>
        <begin position="460"/>
        <end position="475"/>
    </location>
</feature>
<dbReference type="GeneID" id="565109"/>
<dbReference type="GO" id="GO:0003924">
    <property type="term" value="F:GTPase activity"/>
    <property type="evidence" value="ECO:0007669"/>
    <property type="project" value="InterPro"/>
</dbReference>
<dbReference type="PANTHER" id="PTHR45819:SF3">
    <property type="entry name" value="ARF-GAP WITH GTPASE, ANK REPEAT AND PH DOMAIN-CONTAINING PROTEIN 2"/>
    <property type="match status" value="1"/>
</dbReference>
<keyword evidence="7 8" id="KW-0040">ANK repeat</keyword>
<evidence type="ECO:0000313" key="14">
    <source>
        <dbReference type="RefSeq" id="NP_001073487.2"/>
    </source>
</evidence>
<organism evidence="13 14">
    <name type="scientific">Danio rerio</name>
    <name type="common">Zebrafish</name>
    <name type="synonym">Brachydanio rerio</name>
    <dbReference type="NCBI Taxonomy" id="7955"/>
    <lineage>
        <taxon>Eukaryota</taxon>
        <taxon>Metazoa</taxon>
        <taxon>Chordata</taxon>
        <taxon>Craniata</taxon>
        <taxon>Vertebrata</taxon>
        <taxon>Euteleostomi</taxon>
        <taxon>Actinopterygii</taxon>
        <taxon>Neopterygii</taxon>
        <taxon>Teleostei</taxon>
        <taxon>Ostariophysi</taxon>
        <taxon>Cypriniformes</taxon>
        <taxon>Danionidae</taxon>
        <taxon>Danioninae</taxon>
        <taxon>Danio</taxon>
    </lineage>
</organism>
<dbReference type="CDD" id="cd01250">
    <property type="entry name" value="PH_AGAP"/>
    <property type="match status" value="1"/>
</dbReference>
<dbReference type="PROSITE" id="PS51419">
    <property type="entry name" value="RAB"/>
    <property type="match status" value="1"/>
</dbReference>
<dbReference type="SUPFAM" id="SSF57863">
    <property type="entry name" value="ArfGap/RecO-like zinc finger"/>
    <property type="match status" value="1"/>
</dbReference>
<dbReference type="SMART" id="SM00233">
    <property type="entry name" value="PH"/>
    <property type="match status" value="1"/>
</dbReference>
<accession>A0A8M1NCI2</accession>
<dbReference type="CDD" id="cd04103">
    <property type="entry name" value="Centaurin_gamma"/>
    <property type="match status" value="1"/>
</dbReference>
<comment type="similarity">
    <text evidence="1">Belongs to the centaurin gamma-like family.</text>
</comment>
<evidence type="ECO:0000256" key="1">
    <source>
        <dbReference type="ARBA" id="ARBA00005430"/>
    </source>
</evidence>
<evidence type="ECO:0000256" key="9">
    <source>
        <dbReference type="PROSITE-ProRule" id="PRU00288"/>
    </source>
</evidence>
<dbReference type="GO" id="GO:0008270">
    <property type="term" value="F:zinc ion binding"/>
    <property type="evidence" value="ECO:0007669"/>
    <property type="project" value="UniProtKB-KW"/>
</dbReference>
<keyword evidence="4" id="KW-0547">Nucleotide-binding</keyword>
<dbReference type="GO" id="GO:0005525">
    <property type="term" value="F:GTP binding"/>
    <property type="evidence" value="ECO:0007669"/>
    <property type="project" value="InterPro"/>
</dbReference>
<dbReference type="GO" id="GO:0005096">
    <property type="term" value="F:GTPase activator activity"/>
    <property type="evidence" value="ECO:0007669"/>
    <property type="project" value="UniProtKB-KW"/>
</dbReference>
<protein>
    <submittedName>
        <fullName evidence="14">Arf-GAP with GTPase, ANK repeat and PH domain-containing protein 2 isoform 1</fullName>
    </submittedName>
</protein>
<dbReference type="SUPFAM" id="SSF52540">
    <property type="entry name" value="P-loop containing nucleoside triphosphate hydrolases"/>
    <property type="match status" value="1"/>
</dbReference>
<dbReference type="AGR" id="ZFIN:ZDB-GENE-061103-343"/>
<sequence length="827" mass="90505">MNSAIKVTNSTAIRAEVRRHENLQKTINKFIKQLERVEDQQLRTGLKVFLHSIQASCANSQEWTLTRTIPELRLGVLGSIRSGKSALVNRFITGSYLPLESHEGGRYKKEVLVEGQSQLLLIREESGPPSAQLCNWLDGLILVFSLENEASFQEVYKNYSELSAHRNIAEIPIIAVGTQDKISSTNARVIEDKRVQQLCIDVRRCTYYETCATYGLNVDRVFNEMTQKIVAAKKQAALLASCKSLPNSPSHSGASTPVSGPGQASNGAQSSDYPSSLPSTPVISHKDIRGGASGDGVTQRNPPRRRTSLFANRRGSDSEKRSSDSRSDTSRSVPIKQGTLWKRSERSLNKEWKKKYVTLSNSGMLTYHSNINEFLQNAQGKEMDLLRVTVKVPGKRLHRAAAPGAPSPGPALVPVPGVNGLSKDKQTPEGGAASNLLTVEEASRAGLSYPNDQKVKRCPSSVSNKGFSVDSSIEGATSPPLGKEHMPSSPMTDRKKKKRNRSINLKGDAAAGQAEEEESVDFIIISSTGQSWHFEAQSQEDRDAWVQAIESQILASLQSCESRNKARRNSQSEAVALQAIRNAKGNDLCVDCAAPNPTWASLNLGALICIECSGIHRNLGTHLSRVRSLDLDVWPSELTKVLSAIGNHMANHIWETCTQGCQKLTPEATREQRESWIRAKYEQRAFVSPLPAQCSEDTMSTWLLKAVINRDLPNLLLLLAHSTKELINIPPEGAGQQHHSALHAACQLGDVVMTQLLVWYGSDVKSKDPQGRTALTLARQAGSKECAEILVQHGCPSETSPTSPTPVLSRKSSITSVGRVNSRRRVS</sequence>
<evidence type="ECO:0000256" key="2">
    <source>
        <dbReference type="ARBA" id="ARBA00022468"/>
    </source>
</evidence>
<dbReference type="FunFam" id="3.40.50.300:FF:000545">
    <property type="entry name" value="arf-GAP with GTPase, ANK repeat and PH domain-containing protein 2"/>
    <property type="match status" value="1"/>
</dbReference>
<evidence type="ECO:0000256" key="10">
    <source>
        <dbReference type="SAM" id="MobiDB-lite"/>
    </source>
</evidence>
<evidence type="ECO:0000313" key="15">
    <source>
        <dbReference type="ZFIN" id="ZDB-GENE-061103-343"/>
    </source>
</evidence>
<dbReference type="FunFam" id="1.10.220.150:FF:000001">
    <property type="entry name" value="Arf-GAP with GTPase, ANK repeat and PH domain-containing protein 1"/>
    <property type="match status" value="1"/>
</dbReference>
<dbReference type="PROSITE" id="PS50297">
    <property type="entry name" value="ANK_REP_REGION"/>
    <property type="match status" value="1"/>
</dbReference>
<feature type="compositionally biased region" description="Basic and acidic residues" evidence="10">
    <location>
        <begin position="314"/>
        <end position="329"/>
    </location>
</feature>
<reference evidence="14" key="2">
    <citation type="journal article" date="2017" name="Nat. Commun.">
        <title>Evolution of complexity in the zebrafish synapse proteome.</title>
        <authorList>
            <person name="Bayes A."/>
            <person name="Collins M.O."/>
            <person name="Reig-Viader R."/>
            <person name="Gou G."/>
            <person name="Goulding D."/>
            <person name="Izquierdo A."/>
            <person name="Choudhary J.S."/>
            <person name="Emes R.D."/>
            <person name="Grant S.G."/>
        </authorList>
    </citation>
    <scope>NUCLEOTIDE SEQUENCE</scope>
    <source>
        <strain evidence="14">Tuebingen</strain>
    </source>
</reference>
<dbReference type="KEGG" id="dre:565109"/>
<dbReference type="CTD" id="116986"/>
<dbReference type="InterPro" id="IPR001849">
    <property type="entry name" value="PH_domain"/>
</dbReference>
<dbReference type="Gene3D" id="3.40.50.300">
    <property type="entry name" value="P-loop containing nucleotide triphosphate hydrolases"/>
    <property type="match status" value="1"/>
</dbReference>
<keyword evidence="5 9" id="KW-0863">Zinc-finger</keyword>
<dbReference type="GO" id="GO:0001944">
    <property type="term" value="P:vasculature development"/>
    <property type="evidence" value="ECO:0000315"/>
    <property type="project" value="ZFIN"/>
</dbReference>
<evidence type="ECO:0000256" key="4">
    <source>
        <dbReference type="ARBA" id="ARBA00022741"/>
    </source>
</evidence>
<evidence type="ECO:0000256" key="3">
    <source>
        <dbReference type="ARBA" id="ARBA00022723"/>
    </source>
</evidence>
<evidence type="ECO:0000256" key="5">
    <source>
        <dbReference type="ARBA" id="ARBA00022771"/>
    </source>
</evidence>
<keyword evidence="6" id="KW-0862">Zinc</keyword>
<feature type="domain" description="PH" evidence="11">
    <location>
        <begin position="333"/>
        <end position="554"/>
    </location>
</feature>
<dbReference type="InterPro" id="IPR037278">
    <property type="entry name" value="ARFGAP/RecO"/>
</dbReference>
<feature type="compositionally biased region" description="Polar residues" evidence="10">
    <location>
        <begin position="245"/>
        <end position="282"/>
    </location>
</feature>
<dbReference type="Pfam" id="PF00071">
    <property type="entry name" value="Ras"/>
    <property type="match status" value="1"/>
</dbReference>
<feature type="domain" description="Arf-GAP" evidence="12">
    <location>
        <begin position="574"/>
        <end position="697"/>
    </location>
</feature>
<keyword evidence="13" id="KW-1185">Reference proteome</keyword>
<feature type="compositionally biased region" description="Low complexity" evidence="10">
    <location>
        <begin position="796"/>
        <end position="806"/>
    </location>
</feature>
<dbReference type="PANTHER" id="PTHR45819">
    <property type="entry name" value="CENTAURIN-GAMMA-1A"/>
    <property type="match status" value="1"/>
</dbReference>
<dbReference type="Proteomes" id="UP000000437">
    <property type="component" value="Chromosome 23"/>
</dbReference>
<reference evidence="14" key="4">
    <citation type="submission" date="2025-08" db="UniProtKB">
        <authorList>
            <consortium name="RefSeq"/>
        </authorList>
    </citation>
    <scope>IDENTIFICATION</scope>
    <source>
        <strain evidence="14">Tuebingen</strain>
    </source>
</reference>
<dbReference type="FunFam" id="1.25.40.20:FF:000298">
    <property type="entry name" value="ArfGAP with GTPase domain, ankyrin repeat and PH domain 2"/>
    <property type="match status" value="1"/>
</dbReference>
<dbReference type="FunFam" id="2.30.29.30:FF:000759">
    <property type="entry name" value="ArfGAP with GTPase domain, ankyrin repeat and PH domain 2"/>
    <property type="match status" value="1"/>
</dbReference>
<name>A0A8M1NCI2_DANRE</name>
<dbReference type="PROSITE" id="PS51421">
    <property type="entry name" value="RAS"/>
    <property type="match status" value="1"/>
</dbReference>
<dbReference type="Gene3D" id="2.30.29.30">
    <property type="entry name" value="Pleckstrin-homology domain (PH domain)/Phosphotyrosine-binding domain (PTB)"/>
    <property type="match status" value="2"/>
</dbReference>
<dbReference type="SMART" id="SM00175">
    <property type="entry name" value="RAB"/>
    <property type="match status" value="1"/>
</dbReference>
<feature type="repeat" description="ANK" evidence="8">
    <location>
        <begin position="737"/>
        <end position="769"/>
    </location>
</feature>
<feature type="region of interest" description="Disordered" evidence="10">
    <location>
        <begin position="245"/>
        <end position="338"/>
    </location>
</feature>
<dbReference type="SUPFAM" id="SSF50729">
    <property type="entry name" value="PH domain-like"/>
    <property type="match status" value="1"/>
</dbReference>
<dbReference type="RefSeq" id="NP_001073487.2">
    <property type="nucleotide sequence ID" value="NM_001080018.2"/>
</dbReference>
<dbReference type="AlphaFoldDB" id="A0A8M1NCI2"/>
<dbReference type="PROSITE" id="PS50115">
    <property type="entry name" value="ARFGAP"/>
    <property type="match status" value="1"/>
</dbReference>
<dbReference type="PROSITE" id="PS50088">
    <property type="entry name" value="ANK_REPEAT"/>
    <property type="match status" value="1"/>
</dbReference>
<dbReference type="InterPro" id="IPR011993">
    <property type="entry name" value="PH-like_dom_sf"/>
</dbReference>
<dbReference type="Gene3D" id="1.10.220.150">
    <property type="entry name" value="Arf GTPase activating protein"/>
    <property type="match status" value="1"/>
</dbReference>
<feature type="region of interest" description="Disordered" evidence="10">
    <location>
        <begin position="794"/>
        <end position="827"/>
    </location>
</feature>
<evidence type="ECO:0000256" key="8">
    <source>
        <dbReference type="PROSITE-ProRule" id="PRU00023"/>
    </source>
</evidence>
<dbReference type="InterPro" id="IPR027417">
    <property type="entry name" value="P-loop_NTPase"/>
</dbReference>
<keyword evidence="2" id="KW-0343">GTPase activation</keyword>
<dbReference type="Pfam" id="PF12796">
    <property type="entry name" value="Ank_2"/>
    <property type="match status" value="1"/>
</dbReference>
<evidence type="ECO:0000256" key="7">
    <source>
        <dbReference type="ARBA" id="ARBA00023043"/>
    </source>
</evidence>
<reference evidence="14" key="3">
    <citation type="journal article" date="2019" name="Front. Neurosci.">
        <title>Expression of Protein-Coding Gene Orthologs in Zebrafish and Mouse Inner Ear Non-sensory Supporting Cells.</title>
        <authorList>
            <person name="Giffen K.P."/>
            <person name="Liu H."/>
            <person name="Kramer K.L."/>
            <person name="He D.Z."/>
        </authorList>
    </citation>
    <scope>NUCLEOTIDE SEQUENCE</scope>
    <source>
        <strain evidence="14">Tuebingen</strain>
    </source>
</reference>
<dbReference type="ZFIN" id="ZDB-GENE-061103-343">
    <property type="gene designation" value="agap2"/>
</dbReference>
<dbReference type="InterPro" id="IPR036770">
    <property type="entry name" value="Ankyrin_rpt-contain_sf"/>
</dbReference>
<dbReference type="InterPro" id="IPR001164">
    <property type="entry name" value="ArfGAP_dom"/>
</dbReference>
<dbReference type="SUPFAM" id="SSF48403">
    <property type="entry name" value="Ankyrin repeat"/>
    <property type="match status" value="1"/>
</dbReference>
<dbReference type="FunFam" id="2.30.29.30:FF:000109">
    <property type="entry name" value="Arf-GAP with GTPase, ANK repeat and PH domain-containing protein 1"/>
    <property type="match status" value="1"/>
</dbReference>
<evidence type="ECO:0000259" key="12">
    <source>
        <dbReference type="PROSITE" id="PS50115"/>
    </source>
</evidence>
<dbReference type="GO" id="GO:0007507">
    <property type="term" value="P:heart development"/>
    <property type="evidence" value="ECO:0000315"/>
    <property type="project" value="ZFIN"/>
</dbReference>
<keyword evidence="3" id="KW-0479">Metal-binding</keyword>
<dbReference type="InterPro" id="IPR051282">
    <property type="entry name" value="Arf-GAP_GTPase_ANK_PH"/>
</dbReference>
<dbReference type="Gene3D" id="1.25.40.20">
    <property type="entry name" value="Ankyrin repeat-containing domain"/>
    <property type="match status" value="1"/>
</dbReference>
<dbReference type="CDD" id="cd08854">
    <property type="entry name" value="ArfGap_AGAP1"/>
    <property type="match status" value="1"/>
</dbReference>
<dbReference type="InterPro" id="IPR038508">
    <property type="entry name" value="ArfGAP_dom_sf"/>
</dbReference>
<evidence type="ECO:0000259" key="11">
    <source>
        <dbReference type="PROSITE" id="PS50003"/>
    </source>
</evidence>
<evidence type="ECO:0000256" key="6">
    <source>
        <dbReference type="ARBA" id="ARBA00022833"/>
    </source>
</evidence>
<dbReference type="InterPro" id="IPR001806">
    <property type="entry name" value="Small_GTPase"/>
</dbReference>
<feature type="region of interest" description="Disordered" evidence="10">
    <location>
        <begin position="448"/>
        <end position="512"/>
    </location>
</feature>
<gene>
    <name evidence="14 15" type="primary">agap2</name>
    <name evidence="14" type="synonym">zgc:153779</name>
</gene>
<dbReference type="PROSITE" id="PS50003">
    <property type="entry name" value="PH_DOMAIN"/>
    <property type="match status" value="1"/>
</dbReference>
<evidence type="ECO:0000313" key="13">
    <source>
        <dbReference type="Proteomes" id="UP000000437"/>
    </source>
</evidence>
<dbReference type="InterPro" id="IPR002110">
    <property type="entry name" value="Ankyrin_rpt"/>
</dbReference>
<dbReference type="SMART" id="SM00105">
    <property type="entry name" value="ArfGap"/>
    <property type="match status" value="1"/>
</dbReference>
<dbReference type="SMART" id="SM00248">
    <property type="entry name" value="ANK"/>
    <property type="match status" value="2"/>
</dbReference>
<proteinExistence type="inferred from homology"/>
<dbReference type="PRINTS" id="PR00405">
    <property type="entry name" value="REVINTRACTNG"/>
</dbReference>
<reference evidence="14" key="1">
    <citation type="journal article" date="2015" name="Circulation">
        <title>Identification of novel long noncoding RNAs underlying vertebrate cardiovascular development.</title>
        <authorList>
            <person name="Kurian L."/>
            <person name="Aguirre A."/>
            <person name="Sancho-Martinez I."/>
            <person name="Benner C."/>
            <person name="Hishida T."/>
            <person name="Nguyen T.B."/>
            <person name="Reddy P."/>
            <person name="Nivet E."/>
            <person name="Krause M.N."/>
            <person name="Nelles D.A."/>
            <person name="Esteban C.R."/>
            <person name="Campistol J.M."/>
            <person name="Yeo G.W."/>
            <person name="Belmonte J.C.I."/>
        </authorList>
    </citation>
    <scope>NUCLEOTIDE SEQUENCE</scope>
    <source>
        <strain evidence="14">Tuebingen</strain>
    </source>
</reference>
<dbReference type="Pfam" id="PF01412">
    <property type="entry name" value="ArfGap"/>
    <property type="match status" value="1"/>
</dbReference>